<comment type="caution">
    <text evidence="5">The sequence shown here is derived from an EMBL/GenBank/DDBJ whole genome shotgun (WGS) entry which is preliminary data.</text>
</comment>
<dbReference type="InterPro" id="IPR011006">
    <property type="entry name" value="CheY-like_superfamily"/>
</dbReference>
<evidence type="ECO:0000313" key="5">
    <source>
        <dbReference type="EMBL" id="TXD92773.1"/>
    </source>
</evidence>
<evidence type="ECO:0000256" key="1">
    <source>
        <dbReference type="PROSITE-ProRule" id="PRU00110"/>
    </source>
</evidence>
<keyword evidence="1" id="KW-0597">Phosphoprotein</keyword>
<feature type="domain" description="HPt" evidence="4">
    <location>
        <begin position="154"/>
        <end position="244"/>
    </location>
</feature>
<dbReference type="AlphaFoldDB" id="A0A5C6ZV93"/>
<proteinExistence type="predicted"/>
<evidence type="ECO:0000259" key="4">
    <source>
        <dbReference type="PROSITE" id="PS50894"/>
    </source>
</evidence>
<feature type="domain" description="Response regulatory" evidence="3">
    <location>
        <begin position="13"/>
        <end position="128"/>
    </location>
</feature>
<organism evidence="5 6">
    <name type="scientific">Gillisia hiemivivida</name>
    <dbReference type="NCBI Taxonomy" id="291190"/>
    <lineage>
        <taxon>Bacteria</taxon>
        <taxon>Pseudomonadati</taxon>
        <taxon>Bacteroidota</taxon>
        <taxon>Flavobacteriia</taxon>
        <taxon>Flavobacteriales</taxon>
        <taxon>Flavobacteriaceae</taxon>
        <taxon>Gillisia</taxon>
    </lineage>
</organism>
<dbReference type="GO" id="GO:0004672">
    <property type="term" value="F:protein kinase activity"/>
    <property type="evidence" value="ECO:0007669"/>
    <property type="project" value="UniProtKB-ARBA"/>
</dbReference>
<evidence type="ECO:0000313" key="6">
    <source>
        <dbReference type="Proteomes" id="UP000321367"/>
    </source>
</evidence>
<dbReference type="InterPro" id="IPR008207">
    <property type="entry name" value="Sig_transdc_His_kin_Hpt_dom"/>
</dbReference>
<dbReference type="EMBL" id="VORY01000017">
    <property type="protein sequence ID" value="TXD92773.1"/>
    <property type="molecule type" value="Genomic_DNA"/>
</dbReference>
<evidence type="ECO:0000256" key="2">
    <source>
        <dbReference type="PROSITE-ProRule" id="PRU00169"/>
    </source>
</evidence>
<comment type="caution">
    <text evidence="2">Lacks conserved residue(s) required for the propagation of feature annotation.</text>
</comment>
<feature type="modified residue" description="Phosphohistidine" evidence="1">
    <location>
        <position position="193"/>
    </location>
</feature>
<dbReference type="InterPro" id="IPR036641">
    <property type="entry name" value="HPT_dom_sf"/>
</dbReference>
<dbReference type="SUPFAM" id="SSF47226">
    <property type="entry name" value="Histidine-containing phosphotransfer domain, HPT domain"/>
    <property type="match status" value="1"/>
</dbReference>
<sequence length="251" mass="28562">MKNLQSSQREYATVILVESNLLERENFIQISLEQEWRVVICEDGLEVILWLNDNSTADLLIIEENSTPISGYQIADYIKKELGLALPVIITTGEIPIVQERRVLAYAEGIIKKPFVAATTILQITKTLEKSIEIAPEKNDYYSLNYLNDLSGGDEEFIMELLKVFSASVNTELKNLNEGLTQKDYLRIREIAHGIKPSFDMIENEKGKGICRLLDSAVDEKDVPKLIEELNLEFANINKQLISDFPELNLR</sequence>
<dbReference type="Proteomes" id="UP000321367">
    <property type="component" value="Unassembled WGS sequence"/>
</dbReference>
<dbReference type="OrthoDB" id="1451187at2"/>
<dbReference type="PROSITE" id="PS50894">
    <property type="entry name" value="HPT"/>
    <property type="match status" value="1"/>
</dbReference>
<keyword evidence="6" id="KW-1185">Reference proteome</keyword>
<accession>A0A5C6ZV93</accession>
<dbReference type="GO" id="GO:0000160">
    <property type="term" value="P:phosphorelay signal transduction system"/>
    <property type="evidence" value="ECO:0007669"/>
    <property type="project" value="InterPro"/>
</dbReference>
<dbReference type="RefSeq" id="WP_146933469.1">
    <property type="nucleotide sequence ID" value="NZ_CBCSHZ010000016.1"/>
</dbReference>
<dbReference type="Gene3D" id="3.40.50.2300">
    <property type="match status" value="1"/>
</dbReference>
<dbReference type="InterPro" id="IPR001789">
    <property type="entry name" value="Sig_transdc_resp-reg_receiver"/>
</dbReference>
<name>A0A5C6ZV93_9FLAO</name>
<evidence type="ECO:0000259" key="3">
    <source>
        <dbReference type="PROSITE" id="PS50110"/>
    </source>
</evidence>
<protein>
    <submittedName>
        <fullName evidence="5">Response regulator</fullName>
    </submittedName>
</protein>
<dbReference type="SUPFAM" id="SSF52172">
    <property type="entry name" value="CheY-like"/>
    <property type="match status" value="1"/>
</dbReference>
<reference evidence="5 6" key="1">
    <citation type="submission" date="2019-08" db="EMBL/GenBank/DDBJ databases">
        <title>Genome sequence of Gillisia hiemivivida IC154 (type strain).</title>
        <authorList>
            <person name="Bowman J.P."/>
        </authorList>
    </citation>
    <scope>NUCLEOTIDE SEQUENCE [LARGE SCALE GENOMIC DNA]</scope>
    <source>
        <strain evidence="5 6">IC154</strain>
    </source>
</reference>
<dbReference type="Gene3D" id="1.20.120.160">
    <property type="entry name" value="HPT domain"/>
    <property type="match status" value="1"/>
</dbReference>
<dbReference type="Pfam" id="PF01627">
    <property type="entry name" value="Hpt"/>
    <property type="match status" value="1"/>
</dbReference>
<dbReference type="PROSITE" id="PS50110">
    <property type="entry name" value="RESPONSE_REGULATORY"/>
    <property type="match status" value="1"/>
</dbReference>
<gene>
    <name evidence="5" type="ORF">ES724_12650</name>
</gene>